<gene>
    <name evidence="1" type="ORF">UU65_C0001G0017</name>
</gene>
<accession>A0A0G0WC44</accession>
<evidence type="ECO:0000313" key="1">
    <source>
        <dbReference type="EMBL" id="KKS09612.1"/>
    </source>
</evidence>
<comment type="caution">
    <text evidence="1">The sequence shown here is derived from an EMBL/GenBank/DDBJ whole genome shotgun (WGS) entry which is preliminary data.</text>
</comment>
<dbReference type="GO" id="GO:0016740">
    <property type="term" value="F:transferase activity"/>
    <property type="evidence" value="ECO:0007669"/>
    <property type="project" value="UniProtKB-KW"/>
</dbReference>
<sequence>MEKDHQFFFPHDAPTVNTRDIIKGTDLVIAEVSYPATGQGIELGWANAFNIPIVCFYKKDSKISNSLKFIADNFIEYLDAKDLITKLEFAIKSYG</sequence>
<dbReference type="SUPFAM" id="SSF52309">
    <property type="entry name" value="N-(deoxy)ribosyltransferase-like"/>
    <property type="match status" value="1"/>
</dbReference>
<dbReference type="EMBL" id="LCBL01000001">
    <property type="protein sequence ID" value="KKS09612.1"/>
    <property type="molecule type" value="Genomic_DNA"/>
</dbReference>
<organism evidence="1 2">
    <name type="scientific">candidate division CPR2 bacterium GW2011_GWC1_41_48</name>
    <dbReference type="NCBI Taxonomy" id="1618344"/>
    <lineage>
        <taxon>Bacteria</taxon>
        <taxon>Bacteria division CPR2</taxon>
    </lineage>
</organism>
<proteinExistence type="predicted"/>
<dbReference type="AlphaFoldDB" id="A0A0G0WC44"/>
<dbReference type="Proteomes" id="UP000033869">
    <property type="component" value="Unassembled WGS sequence"/>
</dbReference>
<dbReference type="Gene3D" id="3.40.50.450">
    <property type="match status" value="1"/>
</dbReference>
<evidence type="ECO:0000313" key="2">
    <source>
        <dbReference type="Proteomes" id="UP000033869"/>
    </source>
</evidence>
<keyword evidence="1" id="KW-0808">Transferase</keyword>
<protein>
    <submittedName>
        <fullName evidence="1">N-(Deoxy)ribosyltransferase-like protein</fullName>
    </submittedName>
</protein>
<reference evidence="1 2" key="1">
    <citation type="journal article" date="2015" name="Nature">
        <title>rRNA introns, odd ribosomes, and small enigmatic genomes across a large radiation of phyla.</title>
        <authorList>
            <person name="Brown C.T."/>
            <person name="Hug L.A."/>
            <person name="Thomas B.C."/>
            <person name="Sharon I."/>
            <person name="Castelle C.J."/>
            <person name="Singh A."/>
            <person name="Wilkins M.J."/>
            <person name="Williams K.H."/>
            <person name="Banfield J.F."/>
        </authorList>
    </citation>
    <scope>NUCLEOTIDE SEQUENCE [LARGE SCALE GENOMIC DNA]</scope>
</reference>
<name>A0A0G0WC44_UNCC2</name>